<name>A0ABT1DPE7_9ACTN</name>
<evidence type="ECO:0000313" key="3">
    <source>
        <dbReference type="EMBL" id="MCO8272694.1"/>
    </source>
</evidence>
<dbReference type="RefSeq" id="WP_253238789.1">
    <property type="nucleotide sequence ID" value="NZ_JAMYJR010000020.1"/>
</dbReference>
<evidence type="ECO:0000256" key="1">
    <source>
        <dbReference type="ARBA" id="ARBA00008710"/>
    </source>
</evidence>
<dbReference type="Pfam" id="PF04075">
    <property type="entry name" value="F420H2_quin_red"/>
    <property type="match status" value="1"/>
</dbReference>
<dbReference type="PANTHER" id="PTHR39428">
    <property type="entry name" value="F420H(2)-DEPENDENT QUINONE REDUCTASE RV1261C"/>
    <property type="match status" value="1"/>
</dbReference>
<accession>A0ABT1DPE7</accession>
<comment type="caution">
    <text evidence="3">The sequence shown here is derived from an EMBL/GenBank/DDBJ whole genome shotgun (WGS) entry which is preliminary data.</text>
</comment>
<dbReference type="PANTHER" id="PTHR39428:SF1">
    <property type="entry name" value="F420H(2)-DEPENDENT QUINONE REDUCTASE RV1261C"/>
    <property type="match status" value="1"/>
</dbReference>
<evidence type="ECO:0000256" key="2">
    <source>
        <dbReference type="ARBA" id="ARBA00049106"/>
    </source>
</evidence>
<reference evidence="3 4" key="1">
    <citation type="submission" date="2022-06" db="EMBL/GenBank/DDBJ databases">
        <title>New Species of the Genus Actinoplanes, ActinopZanes ferrugineus.</title>
        <authorList>
            <person name="Ding P."/>
        </authorList>
    </citation>
    <scope>NUCLEOTIDE SEQUENCE [LARGE SCALE GENOMIC DNA]</scope>
    <source>
        <strain evidence="3 4">TRM88003</strain>
    </source>
</reference>
<dbReference type="Gene3D" id="2.30.110.10">
    <property type="entry name" value="Electron Transport, Fmn-binding Protein, Chain A"/>
    <property type="match status" value="1"/>
</dbReference>
<protein>
    <submittedName>
        <fullName evidence="3">Nitroreductase family deazaflavin-dependent oxidoreductase</fullName>
    </submittedName>
</protein>
<keyword evidence="4" id="KW-1185">Reference proteome</keyword>
<comment type="similarity">
    <text evidence="1">Belongs to the F420H(2)-dependent quinone reductase family.</text>
</comment>
<organism evidence="3 4">
    <name type="scientific">Paractinoplanes aksuensis</name>
    <dbReference type="NCBI Taxonomy" id="2939490"/>
    <lineage>
        <taxon>Bacteria</taxon>
        <taxon>Bacillati</taxon>
        <taxon>Actinomycetota</taxon>
        <taxon>Actinomycetes</taxon>
        <taxon>Micromonosporales</taxon>
        <taxon>Micromonosporaceae</taxon>
        <taxon>Paractinoplanes</taxon>
    </lineage>
</organism>
<dbReference type="EMBL" id="JAMYJR010000020">
    <property type="protein sequence ID" value="MCO8272694.1"/>
    <property type="molecule type" value="Genomic_DNA"/>
</dbReference>
<dbReference type="InterPro" id="IPR012349">
    <property type="entry name" value="Split_barrel_FMN-bd"/>
</dbReference>
<dbReference type="NCBIfam" id="TIGR00026">
    <property type="entry name" value="hi_GC_TIGR00026"/>
    <property type="match status" value="1"/>
</dbReference>
<gene>
    <name evidence="3" type="ORF">M1L60_19045</name>
</gene>
<dbReference type="Proteomes" id="UP001523369">
    <property type="component" value="Unassembled WGS sequence"/>
</dbReference>
<proteinExistence type="inferred from homology"/>
<dbReference type="InterPro" id="IPR004378">
    <property type="entry name" value="F420H2_quin_Rdtase"/>
</dbReference>
<comment type="catalytic activity">
    <reaction evidence="2">
        <text>oxidized coenzyme F420-(gamma-L-Glu)(n) + a quinol + H(+) = reduced coenzyme F420-(gamma-L-Glu)(n) + a quinone</text>
        <dbReference type="Rhea" id="RHEA:39663"/>
        <dbReference type="Rhea" id="RHEA-COMP:12939"/>
        <dbReference type="Rhea" id="RHEA-COMP:14378"/>
        <dbReference type="ChEBI" id="CHEBI:15378"/>
        <dbReference type="ChEBI" id="CHEBI:24646"/>
        <dbReference type="ChEBI" id="CHEBI:132124"/>
        <dbReference type="ChEBI" id="CHEBI:133980"/>
        <dbReference type="ChEBI" id="CHEBI:139511"/>
    </reaction>
</comment>
<evidence type="ECO:0000313" key="4">
    <source>
        <dbReference type="Proteomes" id="UP001523369"/>
    </source>
</evidence>
<sequence>MSNSIDPMIEEFRRTGGTVPRFGRNLVLMHGVGARSGRPRTNAARGIRFRVGWVVAATAGGQSFDPAWAHNLRAHPDITLEVPRPGSGIETLPVRTTELAEPDRSAAWQLFLAASPNFARFEMITDRVFPIFYFTRREQDEHWVGTPGADPVPGCR</sequence>